<dbReference type="Proteomes" id="UP000244902">
    <property type="component" value="Chromosome"/>
</dbReference>
<protein>
    <submittedName>
        <fullName evidence="1">Uncharacterized protein</fullName>
    </submittedName>
</protein>
<proteinExistence type="predicted"/>
<dbReference type="AlphaFoldDB" id="A0A2U8GYU2"/>
<evidence type="ECO:0000313" key="2">
    <source>
        <dbReference type="Proteomes" id="UP000244902"/>
    </source>
</evidence>
<organism evidence="1 2">
    <name type="scientific">Parazoarcus communis</name>
    <dbReference type="NCBI Taxonomy" id="41977"/>
    <lineage>
        <taxon>Bacteria</taxon>
        <taxon>Pseudomonadati</taxon>
        <taxon>Pseudomonadota</taxon>
        <taxon>Betaproteobacteria</taxon>
        <taxon>Rhodocyclales</taxon>
        <taxon>Zoogloeaceae</taxon>
        <taxon>Parazoarcus</taxon>
    </lineage>
</organism>
<name>A0A2U8GYU2_9RHOO</name>
<gene>
    <name evidence="1" type="ORF">CEW87_04095</name>
</gene>
<dbReference type="EMBL" id="CP022188">
    <property type="protein sequence ID" value="AWI78614.1"/>
    <property type="molecule type" value="Genomic_DNA"/>
</dbReference>
<reference evidence="1 2" key="1">
    <citation type="submission" date="2017-06" db="EMBL/GenBank/DDBJ databases">
        <title>Azoarcus sp. TSNA42 complete genome sequence.</title>
        <authorList>
            <person name="Woo J.-H."/>
            <person name="Kim H.-S."/>
        </authorList>
    </citation>
    <scope>NUCLEOTIDE SEQUENCE [LARGE SCALE GENOMIC DNA]</scope>
    <source>
        <strain evidence="1 2">TSNA42</strain>
    </source>
</reference>
<sequence length="128" mass="14091">MTMTQFAPVFHDGTKGHAMDAEVIEYGLVIHTGLDLYGCPSLSEGMTISDPITGFRVAGGDSREQALFNLHVFVCRMGGPAVFPTKLAERRAEIAAMREECAARLEEMRVAMAEIRSVMRDDEEDHTA</sequence>
<evidence type="ECO:0000313" key="1">
    <source>
        <dbReference type="EMBL" id="AWI78614.1"/>
    </source>
</evidence>
<dbReference type="RefSeq" id="WP_108971575.1">
    <property type="nucleotide sequence ID" value="NZ_CP022188.1"/>
</dbReference>
<accession>A0A2U8GYU2</accession>